<comment type="subunit">
    <text evidence="2">Homotetramer.</text>
</comment>
<dbReference type="Proteomes" id="UP000321080">
    <property type="component" value="Unassembled WGS sequence"/>
</dbReference>
<dbReference type="PANTHER" id="PTHR10302:SF0">
    <property type="entry name" value="SINGLE-STRANDED DNA-BINDING PROTEIN, MITOCHONDRIAL"/>
    <property type="match status" value="1"/>
</dbReference>
<dbReference type="PROSITE" id="PS50935">
    <property type="entry name" value="SSB"/>
    <property type="match status" value="1"/>
</dbReference>
<comment type="caution">
    <text evidence="4">The sequence shown here is derived from an EMBL/GenBank/DDBJ whole genome shotgun (WGS) entry which is preliminary data.</text>
</comment>
<dbReference type="GO" id="GO:0003697">
    <property type="term" value="F:single-stranded DNA binding"/>
    <property type="evidence" value="ECO:0007669"/>
    <property type="project" value="UniProtKB-UniRule"/>
</dbReference>
<dbReference type="AlphaFoldDB" id="A0A5C7GMJ7"/>
<evidence type="ECO:0000313" key="5">
    <source>
        <dbReference type="Proteomes" id="UP000321080"/>
    </source>
</evidence>
<dbReference type="RefSeq" id="WP_147767133.1">
    <property type="nucleotide sequence ID" value="NZ_VRKQ01000008.1"/>
</dbReference>
<dbReference type="NCBIfam" id="TIGR00621">
    <property type="entry name" value="ssb"/>
    <property type="match status" value="1"/>
</dbReference>
<dbReference type="InterPro" id="IPR011344">
    <property type="entry name" value="ssDNA-bd"/>
</dbReference>
<evidence type="ECO:0000256" key="3">
    <source>
        <dbReference type="PIRNR" id="PIRNR002070"/>
    </source>
</evidence>
<dbReference type="InterPro" id="IPR012340">
    <property type="entry name" value="NA-bd_OB-fold"/>
</dbReference>
<dbReference type="HAMAP" id="MF_00984">
    <property type="entry name" value="SSB"/>
    <property type="match status" value="1"/>
</dbReference>
<dbReference type="CDD" id="cd04496">
    <property type="entry name" value="SSB_OBF"/>
    <property type="match status" value="1"/>
</dbReference>
<evidence type="ECO:0000256" key="2">
    <source>
        <dbReference type="HAMAP-Rule" id="MF_00984"/>
    </source>
</evidence>
<reference evidence="4 5" key="1">
    <citation type="submission" date="2019-08" db="EMBL/GenBank/DDBJ databases">
        <title>Seonamhaeicola sediminis sp. nov., isolated from marine sediment.</title>
        <authorList>
            <person name="Cao W.R."/>
        </authorList>
    </citation>
    <scope>NUCLEOTIDE SEQUENCE [LARGE SCALE GENOMIC DNA]</scope>
    <source>
        <strain evidence="4 5">1505</strain>
    </source>
</reference>
<dbReference type="SUPFAM" id="SSF50249">
    <property type="entry name" value="Nucleic acid-binding proteins"/>
    <property type="match status" value="1"/>
</dbReference>
<dbReference type="Gene3D" id="2.40.50.140">
    <property type="entry name" value="Nucleic acid-binding proteins"/>
    <property type="match status" value="1"/>
</dbReference>
<dbReference type="InterPro" id="IPR000424">
    <property type="entry name" value="Primosome_PriB/ssb"/>
</dbReference>
<dbReference type="OrthoDB" id="9809878at2"/>
<proteinExistence type="inferred from homology"/>
<protein>
    <recommendedName>
        <fullName evidence="2 3">Single-stranded DNA-binding protein</fullName>
        <shortName evidence="2">SSB</shortName>
    </recommendedName>
</protein>
<organism evidence="4 5">
    <name type="scientific">Seonamhaeicola maritimus</name>
    <dbReference type="NCBI Taxonomy" id="2591822"/>
    <lineage>
        <taxon>Bacteria</taxon>
        <taxon>Pseudomonadati</taxon>
        <taxon>Bacteroidota</taxon>
        <taxon>Flavobacteriia</taxon>
        <taxon>Flavobacteriales</taxon>
        <taxon>Flavobacteriaceae</taxon>
    </lineage>
</organism>
<dbReference type="PANTHER" id="PTHR10302">
    <property type="entry name" value="SINGLE-STRANDED DNA-BINDING PROTEIN"/>
    <property type="match status" value="1"/>
</dbReference>
<dbReference type="PIRSF" id="PIRSF002070">
    <property type="entry name" value="SSB"/>
    <property type="match status" value="1"/>
</dbReference>
<dbReference type="EMBL" id="VRKQ01000008">
    <property type="protein sequence ID" value="TXG39563.1"/>
    <property type="molecule type" value="Genomic_DNA"/>
</dbReference>
<evidence type="ECO:0000313" key="4">
    <source>
        <dbReference type="EMBL" id="TXG39563.1"/>
    </source>
</evidence>
<keyword evidence="5" id="KW-1185">Reference proteome</keyword>
<dbReference type="Pfam" id="PF00436">
    <property type="entry name" value="SSB"/>
    <property type="match status" value="1"/>
</dbReference>
<comment type="caution">
    <text evidence="2">Lacks conserved residue(s) required for the propagation of feature annotation.</text>
</comment>
<dbReference type="GO" id="GO:0009295">
    <property type="term" value="C:nucleoid"/>
    <property type="evidence" value="ECO:0007669"/>
    <property type="project" value="TreeGrafter"/>
</dbReference>
<sequence>MSTLKNKVQLIGNIGQEPVITMLESGKKVARLSLATNESYKNSEGEKQTDTNWHTLVAWGKTADIIEKYVTKGKEIAIEGKLNSRSYDDKEGNKRYVTEVVVSEVLLLGNNKN</sequence>
<name>A0A5C7GMJ7_9FLAO</name>
<dbReference type="GO" id="GO:0006260">
    <property type="term" value="P:DNA replication"/>
    <property type="evidence" value="ECO:0007669"/>
    <property type="project" value="InterPro"/>
</dbReference>
<gene>
    <name evidence="4" type="primary">ssb</name>
    <name evidence="4" type="ORF">FUA22_06760</name>
</gene>
<evidence type="ECO:0000256" key="1">
    <source>
        <dbReference type="ARBA" id="ARBA00023125"/>
    </source>
</evidence>
<accession>A0A5C7GMJ7</accession>
<keyword evidence="1 2" id="KW-0238">DNA-binding</keyword>